<sequence length="153" mass="17145">MFGFRSSVAAASDIGLRLLRNTSFHGLWVQCFRLGNTEIPINKRLAVSLQHIHGVGRARANQILADLSMVNKPTCDLTAFEINSLREEVRKYMIGEDLKRAVRSDIHRLIDVQCYKGIRHTQGLPVRGQRTKTNARTVKGRGAAVPGKKKPTR</sequence>
<evidence type="ECO:0000256" key="2">
    <source>
        <dbReference type="ARBA" id="ARBA00022980"/>
    </source>
</evidence>
<proteinExistence type="inferred from homology"/>
<protein>
    <submittedName>
        <fullName evidence="4">Small ribosomal subunit protein S13 mitochondrial-like isoform X2</fullName>
    </submittedName>
</protein>
<keyword evidence="2" id="KW-0689">Ribosomal protein</keyword>
<dbReference type="PROSITE" id="PS50159">
    <property type="entry name" value="RIBOSOMAL_S13_2"/>
    <property type="match status" value="1"/>
</dbReference>
<evidence type="ECO:0000256" key="3">
    <source>
        <dbReference type="ARBA" id="ARBA00023274"/>
    </source>
</evidence>
<keyword evidence="3" id="KW-0687">Ribonucleoprotein</keyword>
<dbReference type="SUPFAM" id="SSF46946">
    <property type="entry name" value="S13-like H2TH domain"/>
    <property type="match status" value="1"/>
</dbReference>
<dbReference type="Proteomes" id="UP000593562">
    <property type="component" value="Unassembled WGS sequence"/>
</dbReference>
<dbReference type="PANTHER" id="PTHR10871">
    <property type="entry name" value="30S RIBOSOMAL PROTEIN S13/40S RIBOSOMAL PROTEIN S18"/>
    <property type="match status" value="1"/>
</dbReference>
<dbReference type="Gene3D" id="4.10.910.10">
    <property type="entry name" value="30s ribosomal protein s13, domain 2"/>
    <property type="match status" value="1"/>
</dbReference>
<comment type="caution">
    <text evidence="4">The sequence shown here is derived from an EMBL/GenBank/DDBJ whole genome shotgun (WGS) entry which is preliminary data.</text>
</comment>
<dbReference type="FunCoup" id="A0A7J7D1R5">
    <property type="interactions" value="592"/>
</dbReference>
<dbReference type="GO" id="GO:0006412">
    <property type="term" value="P:translation"/>
    <property type="evidence" value="ECO:0007669"/>
    <property type="project" value="InterPro"/>
</dbReference>
<name>A0A7J7D1R5_TRIWF</name>
<gene>
    <name evidence="4" type="ORF">HS088_TW11G00353</name>
</gene>
<dbReference type="GO" id="GO:0003723">
    <property type="term" value="F:RNA binding"/>
    <property type="evidence" value="ECO:0007669"/>
    <property type="project" value="InterPro"/>
</dbReference>
<dbReference type="InParanoid" id="A0A7J7D1R5"/>
<dbReference type="EMBL" id="JAAARO010000011">
    <property type="protein sequence ID" value="KAF5740287.1"/>
    <property type="molecule type" value="Genomic_DNA"/>
</dbReference>
<reference evidence="4 5" key="1">
    <citation type="journal article" date="2020" name="Nat. Commun.">
        <title>Genome of Tripterygium wilfordii and identification of cytochrome P450 involved in triptolide biosynthesis.</title>
        <authorList>
            <person name="Tu L."/>
            <person name="Su P."/>
            <person name="Zhang Z."/>
            <person name="Gao L."/>
            <person name="Wang J."/>
            <person name="Hu T."/>
            <person name="Zhou J."/>
            <person name="Zhang Y."/>
            <person name="Zhao Y."/>
            <person name="Liu Y."/>
            <person name="Song Y."/>
            <person name="Tong Y."/>
            <person name="Lu Y."/>
            <person name="Yang J."/>
            <person name="Xu C."/>
            <person name="Jia M."/>
            <person name="Peters R.J."/>
            <person name="Huang L."/>
            <person name="Gao W."/>
        </authorList>
    </citation>
    <scope>NUCLEOTIDE SEQUENCE [LARGE SCALE GENOMIC DNA]</scope>
    <source>
        <strain evidence="5">cv. XIE 37</strain>
        <tissue evidence="4">Leaf</tissue>
    </source>
</reference>
<dbReference type="OrthoDB" id="525520at2759"/>
<dbReference type="GO" id="GO:0003735">
    <property type="term" value="F:structural constituent of ribosome"/>
    <property type="evidence" value="ECO:0007669"/>
    <property type="project" value="InterPro"/>
</dbReference>
<evidence type="ECO:0000313" key="5">
    <source>
        <dbReference type="Proteomes" id="UP000593562"/>
    </source>
</evidence>
<dbReference type="PROSITE" id="PS00646">
    <property type="entry name" value="RIBOSOMAL_S13_1"/>
    <property type="match status" value="1"/>
</dbReference>
<dbReference type="Gene3D" id="1.10.8.50">
    <property type="match status" value="1"/>
</dbReference>
<dbReference type="GO" id="GO:0015935">
    <property type="term" value="C:small ribosomal subunit"/>
    <property type="evidence" value="ECO:0007669"/>
    <property type="project" value="TreeGrafter"/>
</dbReference>
<comment type="similarity">
    <text evidence="1">Belongs to the universal ribosomal protein uS13 family.</text>
</comment>
<organism evidence="4 5">
    <name type="scientific">Tripterygium wilfordii</name>
    <name type="common">Thunder God vine</name>
    <dbReference type="NCBI Taxonomy" id="458696"/>
    <lineage>
        <taxon>Eukaryota</taxon>
        <taxon>Viridiplantae</taxon>
        <taxon>Streptophyta</taxon>
        <taxon>Embryophyta</taxon>
        <taxon>Tracheophyta</taxon>
        <taxon>Spermatophyta</taxon>
        <taxon>Magnoliopsida</taxon>
        <taxon>eudicotyledons</taxon>
        <taxon>Gunneridae</taxon>
        <taxon>Pentapetalae</taxon>
        <taxon>rosids</taxon>
        <taxon>fabids</taxon>
        <taxon>Celastrales</taxon>
        <taxon>Celastraceae</taxon>
        <taxon>Tripterygium</taxon>
    </lineage>
</organism>
<keyword evidence="5" id="KW-1185">Reference proteome</keyword>
<dbReference type="HAMAP" id="MF_01315">
    <property type="entry name" value="Ribosomal_uS13"/>
    <property type="match status" value="1"/>
</dbReference>
<dbReference type="InterPro" id="IPR001892">
    <property type="entry name" value="Ribosomal_uS13"/>
</dbReference>
<dbReference type="PANTHER" id="PTHR10871:SF28">
    <property type="entry name" value="SMALL RIBOSOMAL SUBUNIT PROTEIN US13M"/>
    <property type="match status" value="1"/>
</dbReference>
<accession>A0A7J7D1R5</accession>
<dbReference type="AlphaFoldDB" id="A0A7J7D1R5"/>
<evidence type="ECO:0000256" key="1">
    <source>
        <dbReference type="ARBA" id="ARBA00008080"/>
    </source>
</evidence>
<dbReference type="InterPro" id="IPR027437">
    <property type="entry name" value="Rbsml_uS13_C"/>
</dbReference>
<dbReference type="GO" id="GO:0005739">
    <property type="term" value="C:mitochondrion"/>
    <property type="evidence" value="ECO:0007669"/>
    <property type="project" value="TreeGrafter"/>
</dbReference>
<evidence type="ECO:0000313" key="4">
    <source>
        <dbReference type="EMBL" id="KAF5740287.1"/>
    </source>
</evidence>
<dbReference type="InterPro" id="IPR018269">
    <property type="entry name" value="Ribosomal_uS13_CS"/>
</dbReference>
<dbReference type="Pfam" id="PF00416">
    <property type="entry name" value="Ribosomal_S13"/>
    <property type="match status" value="1"/>
</dbReference>
<dbReference type="InterPro" id="IPR010979">
    <property type="entry name" value="Ribosomal_uS13-like_H2TH"/>
</dbReference>